<dbReference type="Pfam" id="PF06030">
    <property type="entry name" value="WxLIP_PGBD"/>
    <property type="match status" value="1"/>
</dbReference>
<evidence type="ECO:0000313" key="6">
    <source>
        <dbReference type="Proteomes" id="UP000673375"/>
    </source>
</evidence>
<reference evidence="5 6" key="1">
    <citation type="submission" date="2020-12" db="EMBL/GenBank/DDBJ databases">
        <title>Vagococcus allomyrinae sp. nov. and Enterococcus lavae sp. nov., isolated from the larvae of Allomyrina dichotoma.</title>
        <authorList>
            <person name="Lee S.D."/>
        </authorList>
    </citation>
    <scope>NUCLEOTIDE SEQUENCE [LARGE SCALE GENOMIC DNA]</scope>
    <source>
        <strain evidence="5 6">BWM-S5</strain>
    </source>
</reference>
<feature type="signal peptide" evidence="2">
    <location>
        <begin position="1"/>
        <end position="28"/>
    </location>
</feature>
<sequence length="362" mass="40887">MKKAAYQAIKSLLVGMALLLLFCSAAQLAEGEEIGFNVQASLPDNQLDKEISYYDLRMQAGQKQEITLTISNTSQQEQTYEINLNQAYTNKNGFIDYERSDVKPDNSQRYQLTDIVIYDSEVTVSPKTSIDFPIQLNMPEESFDGEILGGIQVLKKTKEVEGKIVNRYGYIIGLRLTETDTPVQRKLELNEVRAEKTFGSTGIVAEIRNPTMEGIGHLKYEAAIKNSEKEIVREKTYDEEMSMAPNSVYDFAIDWEEEPLEAGEYMLHLTVSDGKGNRWDFEEPFEISEREAEKINQSLLPIASSSNAPSWPFMILGVLSAGAVFLCYLHSEKKKQRQRVLIKTANTLNSSGHVQEQEPPSQ</sequence>
<dbReference type="EMBL" id="JAEDXU010000007">
    <property type="protein sequence ID" value="MBP1047254.1"/>
    <property type="molecule type" value="Genomic_DNA"/>
</dbReference>
<name>A0ABS4CLA2_9ENTE</name>
<evidence type="ECO:0000313" key="5">
    <source>
        <dbReference type="EMBL" id="MBP1047254.1"/>
    </source>
</evidence>
<dbReference type="Pfam" id="PF11797">
    <property type="entry name" value="WxLIP_HBD"/>
    <property type="match status" value="1"/>
</dbReference>
<dbReference type="Proteomes" id="UP000673375">
    <property type="component" value="Unassembled WGS sequence"/>
</dbReference>
<evidence type="ECO:0000256" key="2">
    <source>
        <dbReference type="SAM" id="SignalP"/>
    </source>
</evidence>
<proteinExistence type="predicted"/>
<dbReference type="RefSeq" id="WP_209558041.1">
    <property type="nucleotide sequence ID" value="NZ_JAEDXU010000007.1"/>
</dbReference>
<evidence type="ECO:0000259" key="3">
    <source>
        <dbReference type="Pfam" id="PF06030"/>
    </source>
</evidence>
<feature type="domain" description="WxL Interacting Protein peptidoglycan binding" evidence="3">
    <location>
        <begin position="36"/>
        <end position="153"/>
    </location>
</feature>
<comment type="caution">
    <text evidence="5">The sequence shown here is derived from an EMBL/GenBank/DDBJ whole genome shotgun (WGS) entry which is preliminary data.</text>
</comment>
<feature type="chain" id="PRO_5045677925" evidence="2">
    <location>
        <begin position="29"/>
        <end position="362"/>
    </location>
</feature>
<keyword evidence="1" id="KW-0812">Transmembrane</keyword>
<keyword evidence="1" id="KW-1133">Transmembrane helix</keyword>
<accession>A0ABS4CLA2</accession>
<keyword evidence="1" id="KW-0472">Membrane</keyword>
<organism evidence="5 6">
    <name type="scientific">Enterococcus larvae</name>
    <dbReference type="NCBI Taxonomy" id="2794352"/>
    <lineage>
        <taxon>Bacteria</taxon>
        <taxon>Bacillati</taxon>
        <taxon>Bacillota</taxon>
        <taxon>Bacilli</taxon>
        <taxon>Lactobacillales</taxon>
        <taxon>Enterococcaceae</taxon>
        <taxon>Enterococcus</taxon>
    </lineage>
</organism>
<feature type="transmembrane region" description="Helical" evidence="1">
    <location>
        <begin position="311"/>
        <end position="329"/>
    </location>
</feature>
<keyword evidence="6" id="KW-1185">Reference proteome</keyword>
<evidence type="ECO:0000256" key="1">
    <source>
        <dbReference type="SAM" id="Phobius"/>
    </source>
</evidence>
<evidence type="ECO:0000259" key="4">
    <source>
        <dbReference type="Pfam" id="PF11797"/>
    </source>
</evidence>
<feature type="domain" description="WxL Interacting Protein host binding" evidence="4">
    <location>
        <begin position="162"/>
        <end position="297"/>
    </location>
</feature>
<dbReference type="InterPro" id="IPR010317">
    <property type="entry name" value="WxLIP_PGBD"/>
</dbReference>
<gene>
    <name evidence="5" type="ORF">I6N96_13305</name>
</gene>
<keyword evidence="2" id="KW-0732">Signal</keyword>
<dbReference type="InterPro" id="IPR021759">
    <property type="entry name" value="WxLIP_HBD"/>
</dbReference>
<protein>
    <submittedName>
        <fullName evidence="5">DUF916 and DUF3324 domain-containing protein</fullName>
    </submittedName>
</protein>